<sequence length="233" mass="25838">MWFAGGGRYGEEFKLIIEACRFAKCLLAPSFVTRLWTRFSFRRLDDDPVPRPSSSNTRNLSTSTSTSALVLTSDQPQHTSGQRGDLRPPRPQQRAAQLSQRLARPYQYTAFFLIPNLARVGGLIHLDTGAGVSIISIAMVLRLGLVPCVAAGACLLTPFYSEASEKKHISAHSYVDVEWHFEGGSRTYKTRFVVMDMPRYDFLLGSRDILENQILVQGADVPVHHGIARLSGG</sequence>
<keyword evidence="3" id="KW-1185">Reference proteome</keyword>
<feature type="compositionally biased region" description="Low complexity" evidence="1">
    <location>
        <begin position="53"/>
        <end position="73"/>
    </location>
</feature>
<organism evidence="2 3">
    <name type="scientific">Aspergillus nanangensis</name>
    <dbReference type="NCBI Taxonomy" id="2582783"/>
    <lineage>
        <taxon>Eukaryota</taxon>
        <taxon>Fungi</taxon>
        <taxon>Dikarya</taxon>
        <taxon>Ascomycota</taxon>
        <taxon>Pezizomycotina</taxon>
        <taxon>Eurotiomycetes</taxon>
        <taxon>Eurotiomycetidae</taxon>
        <taxon>Eurotiales</taxon>
        <taxon>Aspergillaceae</taxon>
        <taxon>Aspergillus</taxon>
        <taxon>Aspergillus subgen. Circumdati</taxon>
    </lineage>
</organism>
<dbReference type="AlphaFoldDB" id="A0AAD4CYZ7"/>
<accession>A0AAD4CYZ7</accession>
<dbReference type="EMBL" id="VCAU01000004">
    <property type="protein sequence ID" value="KAF9894408.1"/>
    <property type="molecule type" value="Genomic_DNA"/>
</dbReference>
<proteinExistence type="predicted"/>
<feature type="region of interest" description="Disordered" evidence="1">
    <location>
        <begin position="47"/>
        <end position="94"/>
    </location>
</feature>
<reference evidence="2" key="1">
    <citation type="journal article" date="2019" name="Beilstein J. Org. Chem.">
        <title>Nanangenines: drimane sesquiterpenoids as the dominant metabolite cohort of a novel Australian fungus, Aspergillus nanangensis.</title>
        <authorList>
            <person name="Lacey H.J."/>
            <person name="Gilchrist C.L.M."/>
            <person name="Crombie A."/>
            <person name="Kalaitzis J.A."/>
            <person name="Vuong D."/>
            <person name="Rutledge P.J."/>
            <person name="Turner P."/>
            <person name="Pitt J.I."/>
            <person name="Lacey E."/>
            <person name="Chooi Y.H."/>
            <person name="Piggott A.M."/>
        </authorList>
    </citation>
    <scope>NUCLEOTIDE SEQUENCE</scope>
    <source>
        <strain evidence="2">MST-FP2251</strain>
    </source>
</reference>
<dbReference type="CDD" id="cd00303">
    <property type="entry name" value="retropepsin_like"/>
    <property type="match status" value="1"/>
</dbReference>
<evidence type="ECO:0000313" key="3">
    <source>
        <dbReference type="Proteomes" id="UP001194746"/>
    </source>
</evidence>
<name>A0AAD4CYZ7_ASPNN</name>
<dbReference type="Proteomes" id="UP001194746">
    <property type="component" value="Unassembled WGS sequence"/>
</dbReference>
<dbReference type="InterPro" id="IPR021109">
    <property type="entry name" value="Peptidase_aspartic_dom_sf"/>
</dbReference>
<protein>
    <submittedName>
        <fullName evidence="2">Uncharacterized protein</fullName>
    </submittedName>
</protein>
<evidence type="ECO:0000256" key="1">
    <source>
        <dbReference type="SAM" id="MobiDB-lite"/>
    </source>
</evidence>
<reference evidence="2" key="2">
    <citation type="submission" date="2020-02" db="EMBL/GenBank/DDBJ databases">
        <authorList>
            <person name="Gilchrist C.L.M."/>
            <person name="Chooi Y.-H."/>
        </authorList>
    </citation>
    <scope>NUCLEOTIDE SEQUENCE</scope>
    <source>
        <strain evidence="2">MST-FP2251</strain>
    </source>
</reference>
<gene>
    <name evidence="2" type="ORF">FE257_007911</name>
</gene>
<comment type="caution">
    <text evidence="2">The sequence shown here is derived from an EMBL/GenBank/DDBJ whole genome shotgun (WGS) entry which is preliminary data.</text>
</comment>
<evidence type="ECO:0000313" key="2">
    <source>
        <dbReference type="EMBL" id="KAF9894408.1"/>
    </source>
</evidence>
<dbReference type="Gene3D" id="2.40.70.10">
    <property type="entry name" value="Acid Proteases"/>
    <property type="match status" value="1"/>
</dbReference>